<dbReference type="PANTHER" id="PTHR46268:SF6">
    <property type="entry name" value="UNIVERSAL STRESS PROTEIN UP12"/>
    <property type="match status" value="1"/>
</dbReference>
<feature type="domain" description="UspA" evidence="2">
    <location>
        <begin position="167"/>
        <end position="301"/>
    </location>
</feature>
<evidence type="ECO:0000256" key="1">
    <source>
        <dbReference type="ARBA" id="ARBA00008791"/>
    </source>
</evidence>
<dbReference type="RefSeq" id="WP_068203481.1">
    <property type="nucleotide sequence ID" value="NZ_CP014209.1"/>
</dbReference>
<dbReference type="InterPro" id="IPR014729">
    <property type="entry name" value="Rossmann-like_a/b/a_fold"/>
</dbReference>
<feature type="domain" description="UspA" evidence="2">
    <location>
        <begin position="5"/>
        <end position="147"/>
    </location>
</feature>
<protein>
    <submittedName>
        <fullName evidence="3">Universal stress protein</fullName>
    </submittedName>
</protein>
<dbReference type="Proteomes" id="UP000076794">
    <property type="component" value="Chromosome"/>
</dbReference>
<dbReference type="PATRIC" id="fig|1300344.3.peg.2846"/>
<dbReference type="CDD" id="cd00293">
    <property type="entry name" value="USP-like"/>
    <property type="match status" value="1"/>
</dbReference>
<dbReference type="InterPro" id="IPR006016">
    <property type="entry name" value="UspA"/>
</dbReference>
<dbReference type="Gene3D" id="3.40.50.620">
    <property type="entry name" value="HUPs"/>
    <property type="match status" value="2"/>
</dbReference>
<gene>
    <name evidence="3" type="ORF">I598_2829</name>
</gene>
<organism evidence="3 4">
    <name type="scientific">Isoptericola dokdonensis DS-3</name>
    <dbReference type="NCBI Taxonomy" id="1300344"/>
    <lineage>
        <taxon>Bacteria</taxon>
        <taxon>Bacillati</taxon>
        <taxon>Actinomycetota</taxon>
        <taxon>Actinomycetes</taxon>
        <taxon>Micrococcales</taxon>
        <taxon>Promicromonosporaceae</taxon>
        <taxon>Isoptericola</taxon>
    </lineage>
</organism>
<dbReference type="PRINTS" id="PR01438">
    <property type="entry name" value="UNVRSLSTRESS"/>
</dbReference>
<evidence type="ECO:0000313" key="4">
    <source>
        <dbReference type="Proteomes" id="UP000076794"/>
    </source>
</evidence>
<reference evidence="3 4" key="1">
    <citation type="submission" date="2016-01" db="EMBL/GenBank/DDBJ databases">
        <title>Complete genome sequence of a soil Actinobacterium, Isoptericola dokdonensis DS-3.</title>
        <authorList>
            <person name="Kwon S.-K."/>
            <person name="Kim J.F."/>
        </authorList>
    </citation>
    <scope>NUCLEOTIDE SEQUENCE [LARGE SCALE GENOMIC DNA]</scope>
    <source>
        <strain evidence="3 4">DS-3</strain>
    </source>
</reference>
<evidence type="ECO:0000313" key="3">
    <source>
        <dbReference type="EMBL" id="ANC32348.1"/>
    </source>
</evidence>
<proteinExistence type="inferred from homology"/>
<dbReference type="SUPFAM" id="SSF52402">
    <property type="entry name" value="Adenine nucleotide alpha hydrolases-like"/>
    <property type="match status" value="2"/>
</dbReference>
<dbReference type="AlphaFoldDB" id="A0A161I922"/>
<evidence type="ECO:0000259" key="2">
    <source>
        <dbReference type="Pfam" id="PF00582"/>
    </source>
</evidence>
<sequence>MNTRRAVVVGVDGSSASDQALDWAAAETVRRAAWLTVVSAYELVNAPGPAEFGVGLEDLHRAAQANVWRAMSRLDGARERGCLVPDAADVTGEVVHGHPAGSLVDLSATSDLVVVGRRGLNGFARLVLGSVSAAVSAQARGPVAVVPDDPVAARSRCPADEVGPVWRVVAAVDFDDHLGRVLGQAFEEARHAQVPLLVVHALDRERSPVEHAYEAQWVRGYRDEAVAALHDELVRWQDKYPRVAWTTTVERGRPVDLLAATVQRRDLLVVGGRPHAPITGRILRSVADRIGRDVGCPVVIAHHQP</sequence>
<dbReference type="Pfam" id="PF00582">
    <property type="entry name" value="Usp"/>
    <property type="match status" value="2"/>
</dbReference>
<name>A0A161I922_9MICO</name>
<keyword evidence="4" id="KW-1185">Reference proteome</keyword>
<comment type="similarity">
    <text evidence="1">Belongs to the universal stress protein A family.</text>
</comment>
<accession>A0A161I922</accession>
<dbReference type="EMBL" id="CP014209">
    <property type="protein sequence ID" value="ANC32348.1"/>
    <property type="molecule type" value="Genomic_DNA"/>
</dbReference>
<dbReference type="STRING" id="1300344.I598_2829"/>
<dbReference type="KEGG" id="ido:I598_2829"/>
<dbReference type="PANTHER" id="PTHR46268">
    <property type="entry name" value="STRESS RESPONSE PROTEIN NHAX"/>
    <property type="match status" value="1"/>
</dbReference>
<dbReference type="OrthoDB" id="6174426at2"/>
<dbReference type="InterPro" id="IPR006015">
    <property type="entry name" value="Universal_stress_UspA"/>
</dbReference>